<comment type="similarity">
    <text evidence="1 4 5">Belongs to the universal ribosomal protein uL15 family.</text>
</comment>
<dbReference type="PROSITE" id="PS00475">
    <property type="entry name" value="RIBOSOMAL_L15"/>
    <property type="match status" value="1"/>
</dbReference>
<comment type="caution">
    <text evidence="8">The sequence shown here is derived from an EMBL/GenBank/DDBJ whole genome shotgun (WGS) entry which is preliminary data.</text>
</comment>
<dbReference type="GO" id="GO:0006412">
    <property type="term" value="P:translation"/>
    <property type="evidence" value="ECO:0007669"/>
    <property type="project" value="UniProtKB-UniRule"/>
</dbReference>
<dbReference type="NCBIfam" id="TIGR01071">
    <property type="entry name" value="rplO_bact"/>
    <property type="match status" value="1"/>
</dbReference>
<dbReference type="Proteomes" id="UP000322876">
    <property type="component" value="Unassembled WGS sequence"/>
</dbReference>
<comment type="subunit">
    <text evidence="4">Part of the 50S ribosomal subunit.</text>
</comment>
<feature type="compositionally biased region" description="Gly residues" evidence="6">
    <location>
        <begin position="42"/>
        <end position="52"/>
    </location>
</feature>
<keyword evidence="4" id="KW-0699">rRNA-binding</keyword>
<gene>
    <name evidence="4" type="primary">rplO</name>
    <name evidence="8" type="ORF">FHQ18_04660</name>
</gene>
<reference evidence="8 9" key="1">
    <citation type="submission" date="2019-06" db="EMBL/GenBank/DDBJ databases">
        <title>Genomic insights into carbon and energy metabolism of Deferribacter autotrophicus revealed new metabolic traits in the phylum Deferribacteres.</title>
        <authorList>
            <person name="Slobodkin A.I."/>
            <person name="Slobodkina G.B."/>
            <person name="Allioux M."/>
            <person name="Alain K."/>
            <person name="Jebbar M."/>
            <person name="Shadrin V."/>
            <person name="Kublanov I.V."/>
            <person name="Toshchakov S.V."/>
            <person name="Bonch-Osmolovskaya E.A."/>
        </authorList>
    </citation>
    <scope>NUCLEOTIDE SEQUENCE [LARGE SCALE GENOMIC DNA]</scope>
    <source>
        <strain evidence="8 9">SL50</strain>
    </source>
</reference>
<dbReference type="EMBL" id="VFJB01000004">
    <property type="protein sequence ID" value="KAA0258455.1"/>
    <property type="molecule type" value="Genomic_DNA"/>
</dbReference>
<dbReference type="RefSeq" id="WP_149266011.1">
    <property type="nucleotide sequence ID" value="NZ_VFJB01000004.1"/>
</dbReference>
<dbReference type="GO" id="GO:0003735">
    <property type="term" value="F:structural constituent of ribosome"/>
    <property type="evidence" value="ECO:0007669"/>
    <property type="project" value="InterPro"/>
</dbReference>
<dbReference type="InterPro" id="IPR030878">
    <property type="entry name" value="Ribosomal_uL15"/>
</dbReference>
<accession>A0A5A8F2U6</accession>
<evidence type="ECO:0000313" key="9">
    <source>
        <dbReference type="Proteomes" id="UP000322876"/>
    </source>
</evidence>
<dbReference type="PANTHER" id="PTHR12934">
    <property type="entry name" value="50S RIBOSOMAL PROTEIN L15"/>
    <property type="match status" value="1"/>
</dbReference>
<evidence type="ECO:0000313" key="8">
    <source>
        <dbReference type="EMBL" id="KAA0258455.1"/>
    </source>
</evidence>
<sequence length="149" mass="16005">MELHDLRPAKGAKKDKKRVGRGTGSGLGTTAGKGTKGQKARSGGGVRPGFEGGQMPLYRRLPKRGFSNKKFAKEFEIVNLEQINAKFNDGEVVNIESLVAKRLVKGNKDGVKVLGNGEITKKLVFEVDKISNSAIEKIKNAGGEIKNLG</sequence>
<dbReference type="InterPro" id="IPR036227">
    <property type="entry name" value="Ribosomal_uL15/eL18_sf"/>
</dbReference>
<organism evidence="8 9">
    <name type="scientific">Deferribacter autotrophicus</name>
    <dbReference type="NCBI Taxonomy" id="500465"/>
    <lineage>
        <taxon>Bacteria</taxon>
        <taxon>Pseudomonadati</taxon>
        <taxon>Deferribacterota</taxon>
        <taxon>Deferribacteres</taxon>
        <taxon>Deferribacterales</taxon>
        <taxon>Deferribacteraceae</taxon>
        <taxon>Deferribacter</taxon>
    </lineage>
</organism>
<evidence type="ECO:0000256" key="4">
    <source>
        <dbReference type="HAMAP-Rule" id="MF_01341"/>
    </source>
</evidence>
<feature type="compositionally biased region" description="Basic residues" evidence="6">
    <location>
        <begin position="10"/>
        <end position="20"/>
    </location>
</feature>
<evidence type="ECO:0000256" key="3">
    <source>
        <dbReference type="ARBA" id="ARBA00023274"/>
    </source>
</evidence>
<feature type="domain" description="Large ribosomal subunit protein uL15/eL18" evidence="7">
    <location>
        <begin position="77"/>
        <end position="145"/>
    </location>
</feature>
<evidence type="ECO:0000259" key="7">
    <source>
        <dbReference type="Pfam" id="PF00828"/>
    </source>
</evidence>
<evidence type="ECO:0000256" key="5">
    <source>
        <dbReference type="RuleBase" id="RU003888"/>
    </source>
</evidence>
<dbReference type="GO" id="GO:0022625">
    <property type="term" value="C:cytosolic large ribosomal subunit"/>
    <property type="evidence" value="ECO:0007669"/>
    <property type="project" value="TreeGrafter"/>
</dbReference>
<feature type="region of interest" description="Disordered" evidence="6">
    <location>
        <begin position="1"/>
        <end position="57"/>
    </location>
</feature>
<dbReference type="InterPro" id="IPR005749">
    <property type="entry name" value="Ribosomal_uL15_bac-type"/>
</dbReference>
<dbReference type="PANTHER" id="PTHR12934:SF11">
    <property type="entry name" value="LARGE RIBOSOMAL SUBUNIT PROTEIN UL15M"/>
    <property type="match status" value="1"/>
</dbReference>
<keyword evidence="2 4" id="KW-0689">Ribosomal protein</keyword>
<dbReference type="GO" id="GO:0019843">
    <property type="term" value="F:rRNA binding"/>
    <property type="evidence" value="ECO:0007669"/>
    <property type="project" value="UniProtKB-UniRule"/>
</dbReference>
<dbReference type="OrthoDB" id="9810293at2"/>
<evidence type="ECO:0000256" key="1">
    <source>
        <dbReference type="ARBA" id="ARBA00007320"/>
    </source>
</evidence>
<dbReference type="SUPFAM" id="SSF52080">
    <property type="entry name" value="Ribosomal proteins L15p and L18e"/>
    <property type="match status" value="1"/>
</dbReference>
<comment type="function">
    <text evidence="4">Binds to the 23S rRNA.</text>
</comment>
<dbReference type="Pfam" id="PF00828">
    <property type="entry name" value="Ribosomal_L27A"/>
    <property type="match status" value="1"/>
</dbReference>
<feature type="compositionally biased region" description="Gly residues" evidence="6">
    <location>
        <begin position="21"/>
        <end position="35"/>
    </location>
</feature>
<dbReference type="AlphaFoldDB" id="A0A5A8F2U6"/>
<dbReference type="Gene3D" id="3.100.10.10">
    <property type="match status" value="1"/>
</dbReference>
<dbReference type="HAMAP" id="MF_01341">
    <property type="entry name" value="Ribosomal_uL15"/>
    <property type="match status" value="1"/>
</dbReference>
<name>A0A5A8F2U6_9BACT</name>
<keyword evidence="9" id="KW-1185">Reference proteome</keyword>
<evidence type="ECO:0000256" key="6">
    <source>
        <dbReference type="SAM" id="MobiDB-lite"/>
    </source>
</evidence>
<evidence type="ECO:0000256" key="2">
    <source>
        <dbReference type="ARBA" id="ARBA00022980"/>
    </source>
</evidence>
<keyword evidence="3 4" id="KW-0687">Ribonucleoprotein</keyword>
<protein>
    <recommendedName>
        <fullName evidence="4">Large ribosomal subunit protein uL15</fullName>
    </recommendedName>
</protein>
<keyword evidence="4" id="KW-0694">RNA-binding</keyword>
<dbReference type="InterPro" id="IPR021131">
    <property type="entry name" value="Ribosomal_uL15/eL18"/>
</dbReference>
<proteinExistence type="inferred from homology"/>
<dbReference type="InterPro" id="IPR001196">
    <property type="entry name" value="Ribosomal_uL15_CS"/>
</dbReference>